<keyword evidence="9" id="KW-0808">Transferase</keyword>
<keyword evidence="3" id="KW-1003">Cell membrane</keyword>
<dbReference type="Pfam" id="PF02308">
    <property type="entry name" value="MgtC"/>
    <property type="match status" value="1"/>
</dbReference>
<dbReference type="AlphaFoldDB" id="A0A0W7TU47"/>
<reference evidence="9 10" key="1">
    <citation type="submission" date="2015-10" db="EMBL/GenBank/DDBJ databases">
        <title>A novel member of the family Ruminococcaceae isolated from human faeces.</title>
        <authorList>
            <person name="Shkoporov A.N."/>
            <person name="Chaplin A.V."/>
            <person name="Motuzova O.V."/>
            <person name="Kafarskaia L.I."/>
            <person name="Efimov B.A."/>
        </authorList>
    </citation>
    <scope>NUCLEOTIDE SEQUENCE [LARGE SCALE GENOMIC DNA]</scope>
    <source>
        <strain evidence="9 10">668</strain>
    </source>
</reference>
<keyword evidence="9" id="KW-0489">Methyltransferase</keyword>
<accession>A0A0W7TU47</accession>
<evidence type="ECO:0000256" key="4">
    <source>
        <dbReference type="ARBA" id="ARBA00022692"/>
    </source>
</evidence>
<dbReference type="PANTHER" id="PTHR33778:SF1">
    <property type="entry name" value="MAGNESIUM TRANSPORTER YHID-RELATED"/>
    <property type="match status" value="1"/>
</dbReference>
<dbReference type="Proteomes" id="UP000053433">
    <property type="component" value="Unassembled WGS sequence"/>
</dbReference>
<feature type="transmembrane region" description="Helical" evidence="7">
    <location>
        <begin position="46"/>
        <end position="68"/>
    </location>
</feature>
<name>A0A0W7TU47_9FIRM</name>
<dbReference type="InterPro" id="IPR003416">
    <property type="entry name" value="MgtC/SapB/SrpB/YhiD_fam"/>
</dbReference>
<comment type="subcellular location">
    <subcellularLocation>
        <location evidence="1">Cell membrane</location>
        <topology evidence="1">Multi-pass membrane protein</topology>
    </subcellularLocation>
</comment>
<feature type="transmembrane region" description="Helical" evidence="7">
    <location>
        <begin position="80"/>
        <end position="98"/>
    </location>
</feature>
<evidence type="ECO:0000313" key="9">
    <source>
        <dbReference type="EMBL" id="KUE77334.1"/>
    </source>
</evidence>
<dbReference type="RefSeq" id="WP_058722780.1">
    <property type="nucleotide sequence ID" value="NZ_LMUA01000003.1"/>
</dbReference>
<dbReference type="PANTHER" id="PTHR33778">
    <property type="entry name" value="PROTEIN MGTC"/>
    <property type="match status" value="1"/>
</dbReference>
<comment type="caution">
    <text evidence="9">The sequence shown here is derived from an EMBL/GenBank/DDBJ whole genome shotgun (WGS) entry which is preliminary data.</text>
</comment>
<evidence type="ECO:0000256" key="2">
    <source>
        <dbReference type="ARBA" id="ARBA00009298"/>
    </source>
</evidence>
<keyword evidence="4 7" id="KW-0812">Transmembrane</keyword>
<dbReference type="GO" id="GO:0008168">
    <property type="term" value="F:methyltransferase activity"/>
    <property type="evidence" value="ECO:0007669"/>
    <property type="project" value="UniProtKB-KW"/>
</dbReference>
<evidence type="ECO:0000256" key="1">
    <source>
        <dbReference type="ARBA" id="ARBA00004651"/>
    </source>
</evidence>
<dbReference type="InterPro" id="IPR049177">
    <property type="entry name" value="MgtC_SapB_SrpB_YhiD_N"/>
</dbReference>
<dbReference type="PRINTS" id="PR01837">
    <property type="entry name" value="MGTCSAPBPROT"/>
</dbReference>
<comment type="similarity">
    <text evidence="2">Belongs to the MgtC/SapB family.</text>
</comment>
<dbReference type="GO" id="GO:0032259">
    <property type="term" value="P:methylation"/>
    <property type="evidence" value="ECO:0007669"/>
    <property type="project" value="UniProtKB-KW"/>
</dbReference>
<evidence type="ECO:0000256" key="6">
    <source>
        <dbReference type="ARBA" id="ARBA00023136"/>
    </source>
</evidence>
<keyword evidence="6 7" id="KW-0472">Membrane</keyword>
<evidence type="ECO:0000256" key="3">
    <source>
        <dbReference type="ARBA" id="ARBA00022475"/>
    </source>
</evidence>
<protein>
    <submittedName>
        <fullName evidence="9">Methyltransferase</fullName>
    </submittedName>
</protein>
<evidence type="ECO:0000256" key="5">
    <source>
        <dbReference type="ARBA" id="ARBA00022989"/>
    </source>
</evidence>
<organism evidence="9 10">
    <name type="scientific">Ruthenibacterium lactatiformans</name>
    <dbReference type="NCBI Taxonomy" id="1550024"/>
    <lineage>
        <taxon>Bacteria</taxon>
        <taxon>Bacillati</taxon>
        <taxon>Bacillota</taxon>
        <taxon>Clostridia</taxon>
        <taxon>Eubacteriales</taxon>
        <taxon>Oscillospiraceae</taxon>
        <taxon>Ruthenibacterium</taxon>
    </lineage>
</organism>
<keyword evidence="5 7" id="KW-1133">Transmembrane helix</keyword>
<evidence type="ECO:0000259" key="8">
    <source>
        <dbReference type="Pfam" id="PF02308"/>
    </source>
</evidence>
<dbReference type="EMBL" id="LMUA01000003">
    <property type="protein sequence ID" value="KUE77334.1"/>
    <property type="molecule type" value="Genomic_DNA"/>
</dbReference>
<feature type="domain" description="MgtC/SapB/SrpB/YhiD N-terminal" evidence="8">
    <location>
        <begin position="20"/>
        <end position="145"/>
    </location>
</feature>
<dbReference type="GO" id="GO:0005886">
    <property type="term" value="C:plasma membrane"/>
    <property type="evidence" value="ECO:0007669"/>
    <property type="project" value="UniProtKB-SubCell"/>
</dbReference>
<gene>
    <name evidence="9" type="ORF">ASJ35_03405</name>
</gene>
<sequence length="228" mass="24594">MSFTGNMPATLFWECLLRIFLAALCGLVIGFERKARLKEAGVRTHLIVALGAALITIVSKYVFFDLALFAEGIKADPTRIAAQIVSGVGFLGAGMIFMRHRTLTGLTTAAGIWTTAGIGMAVGCGLYAVSLFSTALVVLTQLMLHRDYRWTRAPGCTAVCLRTQPGPSGLRQALAALDEMQVQVINLEASHKRSGVHYELFVRLPPGLAQERLGAQLAALEEVTYVDI</sequence>
<evidence type="ECO:0000313" key="10">
    <source>
        <dbReference type="Proteomes" id="UP000053433"/>
    </source>
</evidence>
<feature type="transmembrane region" description="Helical" evidence="7">
    <location>
        <begin position="110"/>
        <end position="139"/>
    </location>
</feature>
<proteinExistence type="inferred from homology"/>
<evidence type="ECO:0000256" key="7">
    <source>
        <dbReference type="SAM" id="Phobius"/>
    </source>
</evidence>